<dbReference type="EMBL" id="UOFX01000020">
    <property type="protein sequence ID" value="VAX06860.1"/>
    <property type="molecule type" value="Genomic_DNA"/>
</dbReference>
<dbReference type="PROSITE" id="PS51161">
    <property type="entry name" value="ATP_CONE"/>
    <property type="match status" value="1"/>
</dbReference>
<sequence length="394" mass="44187">MAKTLIIDLAGHKQTPFLRGILTRSLQAAGLSFEEAFNTATSIRNELSDTLSISTTDLRAAIAQHLSQTYGDTVLERYQSPSHTPATILVERTNLQAIPFSRGELRRSLECSGLAEDEAMTIVAKIYDYLVSKGIEKISSGEMGQLTYRYLRRELGASAAKRYLVWTDFRHGNRPLLILIGGTPGCGKSTMSTELASKLDIIRTQSTDMLREVMRMMLPNRLLPVLHTSSFDAWKALPSPTESLTDRDSLLVEGYLTQVDLLSVAGEAVLQRALKERVSIILEGVHMHPSFLQNIPQDTDAIVVPIMLSVSTEELLRQRFKGRGQQAANRRAERYLENFDAIWRLQKYLIGEAKRSNISIIHNDEKELALRQVMQAIIKALSKDFKAKPEDVFI</sequence>
<dbReference type="Gene3D" id="3.40.50.300">
    <property type="entry name" value="P-loop containing nucleotide triphosphate hydrolases"/>
    <property type="match status" value="1"/>
</dbReference>
<proteinExistence type="predicted"/>
<keyword evidence="2" id="KW-0067">ATP-binding</keyword>
<dbReference type="PANTHER" id="PTHR33477:SF3">
    <property type="entry name" value="P-LOOP NTPASE DOMAIN-CONTAINING PROTEIN LPA1 HOMOLOG 1"/>
    <property type="match status" value="1"/>
</dbReference>
<evidence type="ECO:0000256" key="2">
    <source>
        <dbReference type="ARBA" id="ARBA00022840"/>
    </source>
</evidence>
<evidence type="ECO:0000259" key="3">
    <source>
        <dbReference type="PROSITE" id="PS51161"/>
    </source>
</evidence>
<evidence type="ECO:0000256" key="1">
    <source>
        <dbReference type="ARBA" id="ARBA00022741"/>
    </source>
</evidence>
<reference evidence="4" key="1">
    <citation type="submission" date="2018-06" db="EMBL/GenBank/DDBJ databases">
        <authorList>
            <person name="Zhirakovskaya E."/>
        </authorList>
    </citation>
    <scope>NUCLEOTIDE SEQUENCE</scope>
</reference>
<dbReference type="InterPro" id="IPR027417">
    <property type="entry name" value="P-loop_NTPase"/>
</dbReference>
<protein>
    <recommendedName>
        <fullName evidence="3">ATP-cone domain-containing protein</fullName>
    </recommendedName>
</protein>
<dbReference type="InterPro" id="IPR005144">
    <property type="entry name" value="ATP-cone_dom"/>
</dbReference>
<dbReference type="SUPFAM" id="SSF52540">
    <property type="entry name" value="P-loop containing nucleoside triphosphate hydrolases"/>
    <property type="match status" value="1"/>
</dbReference>
<evidence type="ECO:0000313" key="4">
    <source>
        <dbReference type="EMBL" id="VAX06860.1"/>
    </source>
</evidence>
<gene>
    <name evidence="4" type="ORF">MNBD_GAMMA26-1945</name>
</gene>
<dbReference type="GO" id="GO:0005524">
    <property type="term" value="F:ATP binding"/>
    <property type="evidence" value="ECO:0007669"/>
    <property type="project" value="UniProtKB-KW"/>
</dbReference>
<dbReference type="PANTHER" id="PTHR33477">
    <property type="entry name" value="P-LOOP NTPASE DOMAIN-CONTAINING PROTEIN LPA1 HOMOLOG 1"/>
    <property type="match status" value="1"/>
</dbReference>
<accession>A0A3B1B958</accession>
<feature type="domain" description="ATP-cone" evidence="3">
    <location>
        <begin position="88"/>
        <end position="174"/>
    </location>
</feature>
<dbReference type="Pfam" id="PF13238">
    <property type="entry name" value="AAA_18"/>
    <property type="match status" value="1"/>
</dbReference>
<name>A0A3B1B958_9ZZZZ</name>
<organism evidence="4">
    <name type="scientific">hydrothermal vent metagenome</name>
    <dbReference type="NCBI Taxonomy" id="652676"/>
    <lineage>
        <taxon>unclassified sequences</taxon>
        <taxon>metagenomes</taxon>
        <taxon>ecological metagenomes</taxon>
    </lineage>
</organism>
<keyword evidence="1" id="KW-0547">Nucleotide-binding</keyword>
<dbReference type="Pfam" id="PF03477">
    <property type="entry name" value="ATP-cone"/>
    <property type="match status" value="1"/>
</dbReference>
<dbReference type="AlphaFoldDB" id="A0A3B1B958"/>